<dbReference type="EMBL" id="JAENGY010000256">
    <property type="protein sequence ID" value="KAG6967923.1"/>
    <property type="molecule type" value="Genomic_DNA"/>
</dbReference>
<feature type="region of interest" description="Disordered" evidence="1">
    <location>
        <begin position="237"/>
        <end position="266"/>
    </location>
</feature>
<accession>A0A8J5INX6</accession>
<name>A0A8J5INX6_9STRA</name>
<comment type="caution">
    <text evidence="2">The sequence shown here is derived from an EMBL/GenBank/DDBJ whole genome shotgun (WGS) entry which is preliminary data.</text>
</comment>
<reference evidence="2" key="1">
    <citation type="submission" date="2021-01" db="EMBL/GenBank/DDBJ databases">
        <title>Phytophthora aleatoria, a newly-described species from Pinus radiata is distinct from Phytophthora cactorum isolates based on comparative genomics.</title>
        <authorList>
            <person name="Mcdougal R."/>
            <person name="Panda P."/>
            <person name="Williams N."/>
            <person name="Studholme D.J."/>
        </authorList>
    </citation>
    <scope>NUCLEOTIDE SEQUENCE</scope>
    <source>
        <strain evidence="2">NZFS 4037</strain>
    </source>
</reference>
<organism evidence="2 3">
    <name type="scientific">Phytophthora aleatoria</name>
    <dbReference type="NCBI Taxonomy" id="2496075"/>
    <lineage>
        <taxon>Eukaryota</taxon>
        <taxon>Sar</taxon>
        <taxon>Stramenopiles</taxon>
        <taxon>Oomycota</taxon>
        <taxon>Peronosporomycetes</taxon>
        <taxon>Peronosporales</taxon>
        <taxon>Peronosporaceae</taxon>
        <taxon>Phytophthora</taxon>
    </lineage>
</organism>
<feature type="region of interest" description="Disordered" evidence="1">
    <location>
        <begin position="95"/>
        <end position="117"/>
    </location>
</feature>
<evidence type="ECO:0000313" key="3">
    <source>
        <dbReference type="Proteomes" id="UP000709295"/>
    </source>
</evidence>
<gene>
    <name evidence="2" type="ORF">JG688_00006091</name>
</gene>
<feature type="compositionally biased region" description="Basic residues" evidence="1">
    <location>
        <begin position="101"/>
        <end position="110"/>
    </location>
</feature>
<feature type="compositionally biased region" description="Polar residues" evidence="1">
    <location>
        <begin position="242"/>
        <end position="260"/>
    </location>
</feature>
<sequence>MTSIQETEVASTQPVVVRTADTESDVARLVREFPQDASYEAFAKELKKRYHCKRLRAACTELHLHPQADPSMNHKDGYIQLLSAYRRAKQHGITFTGYPKSKTKPQKRRGTSNEIEGRTEHCGGIPAFFTIEGSPERYTGIDPRLAVLHPPSKLCAIWKDMATKYEECYSRWKQLGTDSQRTSKRARTEGTPKSLMPSVNSETEGESEHADIWTPRGVEVLTQRQVLSTNALQDHLQRRMNRSSGEAQAPTQRQASSQNGLPELRQRQLLPRSDAVLVSMQRQDVRTEAQEVPSHPELRVVEERVQQVLDLEPERRHVNQYKGVIYSSQAVRDTMAAIEALKRGRFDSAVIARAEASMDAIVQTWLGELDKAAKSRG</sequence>
<feature type="region of interest" description="Disordered" evidence="1">
    <location>
        <begin position="176"/>
        <end position="214"/>
    </location>
</feature>
<dbReference type="Proteomes" id="UP000709295">
    <property type="component" value="Unassembled WGS sequence"/>
</dbReference>
<dbReference type="AlphaFoldDB" id="A0A8J5INX6"/>
<protein>
    <submittedName>
        <fullName evidence="2">Uncharacterized protein</fullName>
    </submittedName>
</protein>
<keyword evidence="3" id="KW-1185">Reference proteome</keyword>
<proteinExistence type="predicted"/>
<evidence type="ECO:0000313" key="2">
    <source>
        <dbReference type="EMBL" id="KAG6967923.1"/>
    </source>
</evidence>
<evidence type="ECO:0000256" key="1">
    <source>
        <dbReference type="SAM" id="MobiDB-lite"/>
    </source>
</evidence>